<dbReference type="AlphaFoldDB" id="A0A2W5WXS2"/>
<keyword evidence="2" id="KW-0812">Transmembrane</keyword>
<keyword evidence="2" id="KW-0472">Membrane</keyword>
<accession>A0A2W5WXS2</accession>
<evidence type="ECO:0000256" key="3">
    <source>
        <dbReference type="SAM" id="SignalP"/>
    </source>
</evidence>
<sequence length="264" mass="26048">MSTTSARAPRALTTAGATLLGLSAAVLLAGPAAAHVRVDPGGDGTATAGGYAVLTFRVPNESETASTTQVRVDLPTDTPFTSVSVEPVPGWTATVERAPLPEPVQVHGATVTEAPSAITWTADDDAAAVHDGEFRRFVVSAGPVPDVEQVLLPATQTYSDGTVVTWDEETPASGEEPAHPAPLLRVSAGSGGGHGAAPADGDASGEESAGAADDRPGLAAALGAAGLGLGLVGAVTGVVALARSGRDGSGRRTPAGHDGAEGDR</sequence>
<dbReference type="CDD" id="cd08545">
    <property type="entry name" value="YcnI_like"/>
    <property type="match status" value="1"/>
</dbReference>
<keyword evidence="6" id="KW-1185">Reference proteome</keyword>
<evidence type="ECO:0000259" key="4">
    <source>
        <dbReference type="Pfam" id="PF07987"/>
    </source>
</evidence>
<reference evidence="5 6" key="1">
    <citation type="submission" date="2018-06" db="EMBL/GenBank/DDBJ databases">
        <title>Whole genome sequencing of a novel hydrocarbon degrading bacterial strain, PW21 isolated from oil contaminated produced water sample.</title>
        <authorList>
            <person name="Nagkirti P."/>
            <person name="Shaikh A."/>
            <person name="Gowdaman V."/>
            <person name="Engineer A.E."/>
            <person name="Dagar S."/>
            <person name="Dhakephalkar P.K."/>
        </authorList>
    </citation>
    <scope>NUCLEOTIDE SEQUENCE [LARGE SCALE GENOMIC DNA]</scope>
    <source>
        <strain evidence="5 6">PW21</strain>
    </source>
</reference>
<feature type="compositionally biased region" description="Low complexity" evidence="1">
    <location>
        <begin position="196"/>
        <end position="213"/>
    </location>
</feature>
<evidence type="ECO:0000313" key="6">
    <source>
        <dbReference type="Proteomes" id="UP000248783"/>
    </source>
</evidence>
<gene>
    <name evidence="5" type="ORF">DNL40_08865</name>
</gene>
<dbReference type="Gene3D" id="2.60.40.2230">
    <property type="entry name" value="Uncharacterised protein YcnI-like PF07987, DUF1775"/>
    <property type="match status" value="1"/>
</dbReference>
<organism evidence="5 6">
    <name type="scientific">Xylanimonas oleitrophica</name>
    <dbReference type="NCBI Taxonomy" id="2607479"/>
    <lineage>
        <taxon>Bacteria</taxon>
        <taxon>Bacillati</taxon>
        <taxon>Actinomycetota</taxon>
        <taxon>Actinomycetes</taxon>
        <taxon>Micrococcales</taxon>
        <taxon>Promicromonosporaceae</taxon>
        <taxon>Xylanimonas</taxon>
    </lineage>
</organism>
<keyword evidence="3" id="KW-0732">Signal</keyword>
<feature type="transmembrane region" description="Helical" evidence="2">
    <location>
        <begin position="218"/>
        <end position="242"/>
    </location>
</feature>
<dbReference type="RefSeq" id="WP_111250899.1">
    <property type="nucleotide sequence ID" value="NZ_QKWH01000005.1"/>
</dbReference>
<comment type="caution">
    <text evidence="5">The sequence shown here is derived from an EMBL/GenBank/DDBJ whole genome shotgun (WGS) entry which is preliminary data.</text>
</comment>
<dbReference type="InterPro" id="IPR012533">
    <property type="entry name" value="YcnI-copper_dom"/>
</dbReference>
<evidence type="ECO:0000256" key="2">
    <source>
        <dbReference type="SAM" id="Phobius"/>
    </source>
</evidence>
<feature type="signal peptide" evidence="3">
    <location>
        <begin position="1"/>
        <end position="34"/>
    </location>
</feature>
<evidence type="ECO:0000313" key="5">
    <source>
        <dbReference type="EMBL" id="PZR53106.1"/>
    </source>
</evidence>
<feature type="region of interest" description="Disordered" evidence="1">
    <location>
        <begin position="168"/>
        <end position="213"/>
    </location>
</feature>
<evidence type="ECO:0000256" key="1">
    <source>
        <dbReference type="SAM" id="MobiDB-lite"/>
    </source>
</evidence>
<feature type="domain" description="YncI copper-binding" evidence="4">
    <location>
        <begin position="35"/>
        <end position="186"/>
    </location>
</feature>
<dbReference type="Proteomes" id="UP000248783">
    <property type="component" value="Unassembled WGS sequence"/>
</dbReference>
<dbReference type="EMBL" id="QKWH01000005">
    <property type="protein sequence ID" value="PZR53106.1"/>
    <property type="molecule type" value="Genomic_DNA"/>
</dbReference>
<keyword evidence="2" id="KW-1133">Transmembrane helix</keyword>
<dbReference type="Pfam" id="PF07987">
    <property type="entry name" value="DUF1775"/>
    <property type="match status" value="1"/>
</dbReference>
<protein>
    <recommendedName>
        <fullName evidence="4">YncI copper-binding domain-containing protein</fullName>
    </recommendedName>
</protein>
<feature type="region of interest" description="Disordered" evidence="1">
    <location>
        <begin position="242"/>
        <end position="264"/>
    </location>
</feature>
<name>A0A2W5WXS2_9MICO</name>
<dbReference type="InterPro" id="IPR038507">
    <property type="entry name" value="YcnI-like_sf"/>
</dbReference>
<feature type="chain" id="PRO_5016022202" description="YncI copper-binding domain-containing protein" evidence="3">
    <location>
        <begin position="35"/>
        <end position="264"/>
    </location>
</feature>
<proteinExistence type="predicted"/>